<organism evidence="2 3">
    <name type="scientific">Priapulus caudatus</name>
    <name type="common">Priapulid worm</name>
    <dbReference type="NCBI Taxonomy" id="37621"/>
    <lineage>
        <taxon>Eukaryota</taxon>
        <taxon>Metazoa</taxon>
        <taxon>Ecdysozoa</taxon>
        <taxon>Scalidophora</taxon>
        <taxon>Priapulida</taxon>
        <taxon>Priapulimorpha</taxon>
        <taxon>Priapulimorphida</taxon>
        <taxon>Priapulidae</taxon>
        <taxon>Priapulus</taxon>
    </lineage>
</organism>
<accession>A0ABM1E4W8</accession>
<evidence type="ECO:0000313" key="2">
    <source>
        <dbReference type="Proteomes" id="UP000695022"/>
    </source>
</evidence>
<feature type="region of interest" description="Disordered" evidence="1">
    <location>
        <begin position="284"/>
        <end position="346"/>
    </location>
</feature>
<name>A0ABM1E4W8_PRICU</name>
<feature type="region of interest" description="Disordered" evidence="1">
    <location>
        <begin position="79"/>
        <end position="105"/>
    </location>
</feature>
<dbReference type="PANTHER" id="PTHR47615">
    <property type="entry name" value="COILED-COIL DOMAIN-CONTAINING PROTEIN 158"/>
    <property type="match status" value="1"/>
</dbReference>
<gene>
    <name evidence="3" type="primary">LOC106808865</name>
</gene>
<dbReference type="RefSeq" id="XP_014667239.1">
    <property type="nucleotide sequence ID" value="XM_014811753.1"/>
</dbReference>
<sequence>MSLLTSSELQSAVLATGPAAGTSDTSSVVGTGDYVLATLNSRTYSVQSFLGKIRELEEEGARVKGRIDSELENYGTFSLTSSFESSPRSTEAAGRTGMADTQNPDDAKLAEFGEEDHPTLSPGDDYSHLLQDSGMSVFSSVPTAPSTPTSLVGTGNHQAAARSLVDSQAEISRLKGKIREANAICEKQRRHYRRGIETMQNTLEKTVVGRESIYNMRREDAATQEKLISDLQEVLNDLQSTNDAKERALAESGRKVALLQQEAGAAGGALREEHADDVKRLEAQVSQTQEEVEDVKRSALEHEQRQHSEGKARQVGAATERADNARKQAASLQAQMGVAAKHHREELARKTKETLGLKEKLSEREKALASLKKACEEKVGAASQPRRR</sequence>
<feature type="compositionally biased region" description="Basic and acidic residues" evidence="1">
    <location>
        <begin position="294"/>
        <end position="312"/>
    </location>
</feature>
<dbReference type="PANTHER" id="PTHR47615:SF1">
    <property type="entry name" value="COILED-COIL DOMAIN-CONTAINING PROTEIN 158"/>
    <property type="match status" value="1"/>
</dbReference>
<evidence type="ECO:0000313" key="3">
    <source>
        <dbReference type="RefSeq" id="XP_014667239.1"/>
    </source>
</evidence>
<proteinExistence type="predicted"/>
<evidence type="ECO:0000256" key="1">
    <source>
        <dbReference type="SAM" id="MobiDB-lite"/>
    </source>
</evidence>
<dbReference type="InterPro" id="IPR031809">
    <property type="entry name" value="CCDC158"/>
</dbReference>
<protein>
    <submittedName>
        <fullName evidence="3">Uncharacterized protein LOC106808865</fullName>
    </submittedName>
</protein>
<dbReference type="GeneID" id="106808865"/>
<dbReference type="Proteomes" id="UP000695022">
    <property type="component" value="Unplaced"/>
</dbReference>
<reference evidence="3" key="1">
    <citation type="submission" date="2025-08" db="UniProtKB">
        <authorList>
            <consortium name="RefSeq"/>
        </authorList>
    </citation>
    <scope>IDENTIFICATION</scope>
</reference>
<keyword evidence="2" id="KW-1185">Reference proteome</keyword>
<feature type="compositionally biased region" description="Polar residues" evidence="1">
    <location>
        <begin position="79"/>
        <end position="89"/>
    </location>
</feature>